<dbReference type="InterPro" id="IPR001294">
    <property type="entry name" value="Phytochrome"/>
</dbReference>
<dbReference type="SUPFAM" id="SSF55781">
    <property type="entry name" value="GAF domain-like"/>
    <property type="match status" value="2"/>
</dbReference>
<dbReference type="InterPro" id="IPR035965">
    <property type="entry name" value="PAS-like_dom_sf"/>
</dbReference>
<dbReference type="InterPro" id="IPR003018">
    <property type="entry name" value="GAF"/>
</dbReference>
<sequence length="504" mass="57139">MSPRTNYDSNFCGSLPLHLTNLVQSYGYLLVLDLAGLRIVQLSENSEELFGQPVEKVVGQSFSDYLSPADIANLEEKLASGIREKIPFNFTFGESKREVLALVHLRDDHILAELEPVSPAHKKGFTEVYNEIRYVIAAIDTAETLGQASAIAVRELKKLSGFDKIMMYRFDEEWNGTVIAEIMEEGMEPYMGLTFPASDVPKQARALYLKNPYRLIPDREYTPVRLYPVINPITQSFLDLSDCNLRSVAAVHIEYLRNMKVTASMSTRVIRNGELWGLISCHHREPKYLDQESCSIFELLSDVISSRIDHIIRKEEYDFSNRLQQNYAKLVEYIYSENDFVSGLLKDDVNVMDFLGAGGVAITGRGRTGTLGNVPDAEKIENLVLWLQAKGIDHVYTEANLAAVYDGAADYSAIASGIIVVPIDAEEGHYVIGFRPEVIKDINWGGNPNEAIHFEPGKNNYHPRHSFQVWQERVKDTAIAWSEQEINWAERLRNFIFEYNIKHS</sequence>
<dbReference type="PRINTS" id="PR01033">
    <property type="entry name" value="PHYTOCHROME"/>
</dbReference>
<dbReference type="PROSITE" id="PS50112">
    <property type="entry name" value="PAS"/>
    <property type="match status" value="1"/>
</dbReference>
<feature type="domain" description="Phytochrome chromophore attachment site" evidence="11">
    <location>
        <begin position="144"/>
        <end position="299"/>
    </location>
</feature>
<evidence type="ECO:0000256" key="5">
    <source>
        <dbReference type="ARBA" id="ARBA00022741"/>
    </source>
</evidence>
<organism evidence="13 14">
    <name type="scientific">Hufsiella ginkgonis</name>
    <dbReference type="NCBI Taxonomy" id="2695274"/>
    <lineage>
        <taxon>Bacteria</taxon>
        <taxon>Pseudomonadati</taxon>
        <taxon>Bacteroidota</taxon>
        <taxon>Sphingobacteriia</taxon>
        <taxon>Sphingobacteriales</taxon>
        <taxon>Sphingobacteriaceae</taxon>
        <taxon>Hufsiella</taxon>
    </lineage>
</organism>
<dbReference type="InterPro" id="IPR016132">
    <property type="entry name" value="Phyto_chromo_attachment"/>
</dbReference>
<evidence type="ECO:0000259" key="11">
    <source>
        <dbReference type="PROSITE" id="PS50046"/>
    </source>
</evidence>
<name>A0A7K1Y136_9SPHI</name>
<dbReference type="Pfam" id="PF08446">
    <property type="entry name" value="PAS_2"/>
    <property type="match status" value="1"/>
</dbReference>
<keyword evidence="5" id="KW-0547">Nucleotide-binding</keyword>
<evidence type="ECO:0000256" key="4">
    <source>
        <dbReference type="ARBA" id="ARBA00022679"/>
    </source>
</evidence>
<evidence type="ECO:0000256" key="2">
    <source>
        <dbReference type="ARBA" id="ARBA00022553"/>
    </source>
</evidence>
<evidence type="ECO:0000256" key="10">
    <source>
        <dbReference type="ARBA" id="ARBA00023170"/>
    </source>
</evidence>
<dbReference type="Gene3D" id="3.30.450.270">
    <property type="match status" value="1"/>
</dbReference>
<keyword evidence="2" id="KW-0597">Phosphoprotein</keyword>
<dbReference type="InterPro" id="IPR043150">
    <property type="entry name" value="Phytochrome_PHY_sf"/>
</dbReference>
<keyword evidence="6" id="KW-0418">Kinase</keyword>
<dbReference type="InterPro" id="IPR013515">
    <property type="entry name" value="Phytochrome_cen-reg"/>
</dbReference>
<dbReference type="InterPro" id="IPR000014">
    <property type="entry name" value="PAS"/>
</dbReference>
<keyword evidence="4" id="KW-0808">Transferase</keyword>
<keyword evidence="3" id="KW-0716">Sensory transduction</keyword>
<evidence type="ECO:0000259" key="12">
    <source>
        <dbReference type="PROSITE" id="PS50112"/>
    </source>
</evidence>
<feature type="domain" description="PAS" evidence="12">
    <location>
        <begin position="29"/>
        <end position="85"/>
    </location>
</feature>
<keyword evidence="14" id="KW-1185">Reference proteome</keyword>
<keyword evidence="9" id="KW-0902">Two-component regulatory system</keyword>
<dbReference type="SUPFAM" id="SSF55785">
    <property type="entry name" value="PYP-like sensor domain (PAS domain)"/>
    <property type="match status" value="1"/>
</dbReference>
<dbReference type="Gene3D" id="3.30.450.20">
    <property type="entry name" value="PAS domain"/>
    <property type="match status" value="1"/>
</dbReference>
<dbReference type="PANTHER" id="PTHR43065:SF10">
    <property type="entry name" value="PEROXIDE STRESS-ACTIVATED HISTIDINE KINASE MAK3"/>
    <property type="match status" value="1"/>
</dbReference>
<evidence type="ECO:0000256" key="6">
    <source>
        <dbReference type="ARBA" id="ARBA00022777"/>
    </source>
</evidence>
<keyword evidence="10" id="KW-0675">Receptor</keyword>
<protein>
    <submittedName>
        <fullName evidence="13">GAF domain-containing protein</fullName>
    </submittedName>
</protein>
<reference evidence="13 14" key="1">
    <citation type="submission" date="2019-11" db="EMBL/GenBank/DDBJ databases">
        <title>Pedobacter sp. HMF7056 Genome sequencing and assembly.</title>
        <authorList>
            <person name="Kang H."/>
            <person name="Kim H."/>
            <person name="Joh K."/>
        </authorList>
    </citation>
    <scope>NUCLEOTIDE SEQUENCE [LARGE SCALE GENOMIC DNA]</scope>
    <source>
        <strain evidence="13 14">HMF7056</strain>
    </source>
</reference>
<comment type="caution">
    <text evidence="13">The sequence shown here is derived from an EMBL/GenBank/DDBJ whole genome shotgun (WGS) entry which is preliminary data.</text>
</comment>
<dbReference type="GO" id="GO:0016301">
    <property type="term" value="F:kinase activity"/>
    <property type="evidence" value="ECO:0007669"/>
    <property type="project" value="UniProtKB-KW"/>
</dbReference>
<dbReference type="CDD" id="cd00130">
    <property type="entry name" value="PAS"/>
    <property type="match status" value="1"/>
</dbReference>
<dbReference type="GO" id="GO:0000160">
    <property type="term" value="P:phosphorelay signal transduction system"/>
    <property type="evidence" value="ECO:0007669"/>
    <property type="project" value="UniProtKB-KW"/>
</dbReference>
<evidence type="ECO:0000256" key="7">
    <source>
        <dbReference type="ARBA" id="ARBA00022840"/>
    </source>
</evidence>
<dbReference type="PROSITE" id="PS50046">
    <property type="entry name" value="PHYTOCHROME_2"/>
    <property type="match status" value="1"/>
</dbReference>
<dbReference type="GO" id="GO:0009584">
    <property type="term" value="P:detection of visible light"/>
    <property type="evidence" value="ECO:0007669"/>
    <property type="project" value="InterPro"/>
</dbReference>
<dbReference type="PANTHER" id="PTHR43065">
    <property type="entry name" value="SENSOR HISTIDINE KINASE"/>
    <property type="match status" value="1"/>
</dbReference>
<proteinExistence type="predicted"/>
<dbReference type="SMART" id="SM00091">
    <property type="entry name" value="PAS"/>
    <property type="match status" value="1"/>
</dbReference>
<dbReference type="InterPro" id="IPR029016">
    <property type="entry name" value="GAF-like_dom_sf"/>
</dbReference>
<keyword evidence="7" id="KW-0067">ATP-binding</keyword>
<dbReference type="GO" id="GO:0006355">
    <property type="term" value="P:regulation of DNA-templated transcription"/>
    <property type="evidence" value="ECO:0007669"/>
    <property type="project" value="InterPro"/>
</dbReference>
<evidence type="ECO:0000256" key="8">
    <source>
        <dbReference type="ARBA" id="ARBA00022991"/>
    </source>
</evidence>
<dbReference type="GO" id="GO:0009881">
    <property type="term" value="F:photoreceptor activity"/>
    <property type="evidence" value="ECO:0007669"/>
    <property type="project" value="UniProtKB-KW"/>
</dbReference>
<dbReference type="AlphaFoldDB" id="A0A7K1Y136"/>
<dbReference type="Proteomes" id="UP000451233">
    <property type="component" value="Unassembled WGS sequence"/>
</dbReference>
<dbReference type="EMBL" id="WVHS01000004">
    <property type="protein sequence ID" value="MXV16922.1"/>
    <property type="molecule type" value="Genomic_DNA"/>
</dbReference>
<accession>A0A7K1Y136</accession>
<dbReference type="Pfam" id="PF01590">
    <property type="entry name" value="GAF"/>
    <property type="match status" value="1"/>
</dbReference>
<evidence type="ECO:0000256" key="1">
    <source>
        <dbReference type="ARBA" id="ARBA00022543"/>
    </source>
</evidence>
<keyword evidence="8" id="KW-0157">Chromophore</keyword>
<dbReference type="GO" id="GO:0005524">
    <property type="term" value="F:ATP binding"/>
    <property type="evidence" value="ECO:0007669"/>
    <property type="project" value="UniProtKB-KW"/>
</dbReference>
<keyword evidence="1" id="KW-0600">Photoreceptor protein</keyword>
<dbReference type="InterPro" id="IPR013654">
    <property type="entry name" value="PAS_2"/>
</dbReference>
<dbReference type="RefSeq" id="WP_160907937.1">
    <property type="nucleotide sequence ID" value="NZ_WVHS01000004.1"/>
</dbReference>
<gene>
    <name evidence="13" type="ORF">GS398_16600</name>
</gene>
<evidence type="ECO:0000313" key="14">
    <source>
        <dbReference type="Proteomes" id="UP000451233"/>
    </source>
</evidence>
<dbReference type="Gene3D" id="3.30.450.40">
    <property type="match status" value="1"/>
</dbReference>
<evidence type="ECO:0000256" key="3">
    <source>
        <dbReference type="ARBA" id="ARBA00022606"/>
    </source>
</evidence>
<evidence type="ECO:0000313" key="13">
    <source>
        <dbReference type="EMBL" id="MXV16922.1"/>
    </source>
</evidence>
<dbReference type="Pfam" id="PF00360">
    <property type="entry name" value="PHY"/>
    <property type="match status" value="1"/>
</dbReference>
<evidence type="ECO:0000256" key="9">
    <source>
        <dbReference type="ARBA" id="ARBA00023012"/>
    </source>
</evidence>
<dbReference type="SMART" id="SM00065">
    <property type="entry name" value="GAF"/>
    <property type="match status" value="1"/>
</dbReference>